<sequence length="1139" mass="123842">MAGIFIVARPGDGQDLIPGLDRSLGHVFGKDRVLRSGGPASVLVVPVGAEGLDDLDEEGHQKIADALRLGEKVVPVLTEDAVMPDESELPSELAGFARLRYRQLGGHAPEQDIAGLIGELIRVCPELGIGVVEGLEDLSEWLDAWRHETRPVLPRTLPVLGRDREVERLCAWLDAEPSVLPVYAGSRTEAAAFVATALAAHRPGLRAVRVSGQEGWRHCRDLEIPFVAVVDGAGAEVAEKDSGGGHVVVVRSTPDRNGSDLLVLPGIPRDEAAEVFAATGISPADVDTYADLARRSIGSLRRRLGVAGDLPKWVNPLERDLAAPLLLIGRWSAGSRHDLDEIAAIAGRETEELKRFFTSSQGGEDPLLARSGDRVRLADPHDAWALLHGRLGAQDLRRWHDEAVKVLGEREPGRKWSAELRHGLARSAAFLASQGETTLPGGVVCAEHAARLVRDLLGQANDDVDGVLWRSLADVLPLLAEAAPHEFLGAVDHALTSNPSPLSGSSDGLVAALETVCWSDDALPMVVSLMAELTRPVRGTDDGPFASLITLVQPWYPYLELPGGQRADLVKAIGRRNPETGWRLVLALLRGPRGHLLAAPRRPQVRLEWTIPVPPVAVSDGPEFEDGLVTAALTALEERPQRWCEFFEQQAELNAARWDRVVEALTRLDADRLSADERLHLWDRLTELTAEHRHHAGAEWVLPEELLQWLESCAEMIEPAINPGRHGLLFGRSPYLEGGDSLDPEDREAEIDRLRREAVSGVLREHGVDGLSALAAESARPRLVGIVAARVAADELQEDALAELGHEDWASGWAGEMARSQGEEWRQEVATQLKEQDRLVDYLLAVPVDHALPLLDSADDAVLENFWTHVGPWPLPEGQESFFVTQLVRRRPWAAVKALALGVRAEEPPSLPASLVEDVLLQASAEGVEPPDRKTVAGVGPLLDHLVVAGGSDVAVARLELRFHAALKHRRKPRSLHRILAENPDAFVDLCTRIQPADDGTPSVELVNAWLAIFETRTMPGETDSGLDGAALKDWVSRARAEFAERGRAGFGDRAIGTVLASGSPLSDDGWPPEPVRDVLDVADGGYLRDGFASGLNVQDGDSRELAQRHRGWARRINVGWPRVAALLREHADDLTRRG</sequence>
<dbReference type="Proteomes" id="UP000635387">
    <property type="component" value="Unassembled WGS sequence"/>
</dbReference>
<organism evidence="1 2">
    <name type="scientific">Amycolatopsis oliviviridis</name>
    <dbReference type="NCBI Taxonomy" id="1471590"/>
    <lineage>
        <taxon>Bacteria</taxon>
        <taxon>Bacillati</taxon>
        <taxon>Actinomycetota</taxon>
        <taxon>Actinomycetes</taxon>
        <taxon>Pseudonocardiales</taxon>
        <taxon>Pseudonocardiaceae</taxon>
        <taxon>Amycolatopsis</taxon>
    </lineage>
</organism>
<reference evidence="2" key="1">
    <citation type="journal article" date="2019" name="Int. J. Syst. Evol. Microbiol.">
        <title>The Global Catalogue of Microorganisms (GCM) 10K type strain sequencing project: providing services to taxonomists for standard genome sequencing and annotation.</title>
        <authorList>
            <consortium name="The Broad Institute Genomics Platform"/>
            <consortium name="The Broad Institute Genome Sequencing Center for Infectious Disease"/>
            <person name="Wu L."/>
            <person name="Ma J."/>
        </authorList>
    </citation>
    <scope>NUCLEOTIDE SEQUENCE [LARGE SCALE GENOMIC DNA]</scope>
    <source>
        <strain evidence="2">CGMCC 4.7683</strain>
    </source>
</reference>
<accession>A0ABQ3L8W4</accession>
<keyword evidence="2" id="KW-1185">Reference proteome</keyword>
<evidence type="ECO:0000313" key="2">
    <source>
        <dbReference type="Proteomes" id="UP000635387"/>
    </source>
</evidence>
<evidence type="ECO:0008006" key="3">
    <source>
        <dbReference type="Google" id="ProtNLM"/>
    </source>
</evidence>
<dbReference type="EMBL" id="BNAY01000002">
    <property type="protein sequence ID" value="GHH08912.1"/>
    <property type="molecule type" value="Genomic_DNA"/>
</dbReference>
<protein>
    <recommendedName>
        <fullName evidence="3">ATP-binding protein</fullName>
    </recommendedName>
</protein>
<dbReference type="RefSeq" id="WP_191253383.1">
    <property type="nucleotide sequence ID" value="NZ_BNAY01000002.1"/>
</dbReference>
<name>A0ABQ3L8W4_9PSEU</name>
<evidence type="ECO:0000313" key="1">
    <source>
        <dbReference type="EMBL" id="GHH08912.1"/>
    </source>
</evidence>
<comment type="caution">
    <text evidence="1">The sequence shown here is derived from an EMBL/GenBank/DDBJ whole genome shotgun (WGS) entry which is preliminary data.</text>
</comment>
<proteinExistence type="predicted"/>
<gene>
    <name evidence="1" type="ORF">GCM10017790_16280</name>
</gene>